<comment type="caution">
    <text evidence="4">The sequence shown here is derived from an EMBL/GenBank/DDBJ whole genome shotgun (WGS) entry which is preliminary data.</text>
</comment>
<feature type="non-terminal residue" evidence="4">
    <location>
        <position position="1"/>
    </location>
</feature>
<evidence type="ECO:0000256" key="1">
    <source>
        <dbReference type="ARBA" id="ARBA00005695"/>
    </source>
</evidence>
<evidence type="ECO:0000313" key="5">
    <source>
        <dbReference type="Proteomes" id="UP000712673"/>
    </source>
</evidence>
<dbReference type="Proteomes" id="UP000712673">
    <property type="component" value="Unassembled WGS sequence"/>
</dbReference>
<dbReference type="AlphaFoldDB" id="A0A937W673"/>
<organism evidence="4 5">
    <name type="scientific">Tectimicrobiota bacterium</name>
    <dbReference type="NCBI Taxonomy" id="2528274"/>
    <lineage>
        <taxon>Bacteria</taxon>
        <taxon>Pseudomonadati</taxon>
        <taxon>Nitrospinota/Tectimicrobiota group</taxon>
        <taxon>Candidatus Tectimicrobiota</taxon>
    </lineage>
</organism>
<proteinExistence type="inferred from homology"/>
<dbReference type="InterPro" id="IPR039424">
    <property type="entry name" value="SBP_5"/>
</dbReference>
<dbReference type="EMBL" id="VGLS01001107">
    <property type="protein sequence ID" value="MBM3226913.1"/>
    <property type="molecule type" value="Genomic_DNA"/>
</dbReference>
<keyword evidence="2" id="KW-0732">Signal</keyword>
<dbReference type="GO" id="GO:0030288">
    <property type="term" value="C:outer membrane-bounded periplasmic space"/>
    <property type="evidence" value="ECO:0007669"/>
    <property type="project" value="UniProtKB-ARBA"/>
</dbReference>
<dbReference type="PIRSF" id="PIRSF002741">
    <property type="entry name" value="MppA"/>
    <property type="match status" value="1"/>
</dbReference>
<dbReference type="Pfam" id="PF00496">
    <property type="entry name" value="SBP_bac_5"/>
    <property type="match status" value="1"/>
</dbReference>
<comment type="similarity">
    <text evidence="1">Belongs to the bacterial solute-binding protein 5 family.</text>
</comment>
<dbReference type="GO" id="GO:1904680">
    <property type="term" value="F:peptide transmembrane transporter activity"/>
    <property type="evidence" value="ECO:0007669"/>
    <property type="project" value="TreeGrafter"/>
</dbReference>
<evidence type="ECO:0000259" key="3">
    <source>
        <dbReference type="Pfam" id="PF00496"/>
    </source>
</evidence>
<dbReference type="GO" id="GO:0015833">
    <property type="term" value="P:peptide transport"/>
    <property type="evidence" value="ECO:0007669"/>
    <property type="project" value="TreeGrafter"/>
</dbReference>
<name>A0A937W673_UNCTE</name>
<dbReference type="SUPFAM" id="SSF53850">
    <property type="entry name" value="Periplasmic binding protein-like II"/>
    <property type="match status" value="1"/>
</dbReference>
<dbReference type="PANTHER" id="PTHR30290:SF38">
    <property type="entry name" value="D,D-DIPEPTIDE-BINDING PERIPLASMIC PROTEIN DDPA-RELATED"/>
    <property type="match status" value="1"/>
</dbReference>
<protein>
    <submittedName>
        <fullName evidence="4">ABC transporter substrate-binding protein</fullName>
    </submittedName>
</protein>
<gene>
    <name evidence="4" type="ORF">FJZ47_24365</name>
</gene>
<dbReference type="GO" id="GO:0043190">
    <property type="term" value="C:ATP-binding cassette (ABC) transporter complex"/>
    <property type="evidence" value="ECO:0007669"/>
    <property type="project" value="InterPro"/>
</dbReference>
<reference evidence="4" key="1">
    <citation type="submission" date="2019-03" db="EMBL/GenBank/DDBJ databases">
        <title>Lake Tanganyika Metagenome-Assembled Genomes (MAGs).</title>
        <authorList>
            <person name="Tran P."/>
        </authorList>
    </citation>
    <scope>NUCLEOTIDE SEQUENCE</scope>
    <source>
        <strain evidence="4">K_DeepCast_65m_m2_066</strain>
    </source>
</reference>
<dbReference type="PANTHER" id="PTHR30290">
    <property type="entry name" value="PERIPLASMIC BINDING COMPONENT OF ABC TRANSPORTER"/>
    <property type="match status" value="1"/>
</dbReference>
<feature type="domain" description="Solute-binding protein family 5" evidence="3">
    <location>
        <begin position="25"/>
        <end position="393"/>
    </location>
</feature>
<dbReference type="Gene3D" id="3.40.190.10">
    <property type="entry name" value="Periplasmic binding protein-like II"/>
    <property type="match status" value="1"/>
</dbReference>
<dbReference type="InterPro" id="IPR030678">
    <property type="entry name" value="Peptide/Ni-bd"/>
</dbReference>
<dbReference type="PROSITE" id="PS01040">
    <property type="entry name" value="SBP_BACTERIAL_5"/>
    <property type="match status" value="1"/>
</dbReference>
<evidence type="ECO:0000256" key="2">
    <source>
        <dbReference type="ARBA" id="ARBA00022729"/>
    </source>
</evidence>
<sequence>SRSGQLDKRPALEYLIGIDRKTGAYIPELAEAWEMTPDGKAWTFTLRKGIKFHENWGEFTARDVRHAIFLITQPESVQTDGGYWRTLMGIEKSDTIDTVAKKVEQQVDLVNDHKVIIRTKLAAPELIDSVSANMDLPMESKARWDAGGKELYGKKVIGTGPFEFVERKVGEYVLYKRVENHWRHTPQFRELEFRWVSEGVTRLATLVAGEVHISDVDRSLQKDAVVKGMKIVPSQQIAVGHEWLFGGMYFATPDKLQPKHPFTDKRVRQAMNMAINRKAIADTIMGGKAQPMLIARYHDQADAALWPGIWNPEWDKRVNELYGYNPTRAKALLAEAGYKNGFEFNIYLYTLPGLPELLDIGQALALDWQAVGLQPKLVELEFPRVREQYRTKAIHGAIWGLRGSPNALNLLRVFNRAKDSTVYAYDHPFIEEKFAELDKTADPKERANLLRQIGDHKFFEFAEMPLFWLFADAAVNPKVIAEYTFPGSITGFFTHLEYVTLAP</sequence>
<dbReference type="InterPro" id="IPR000914">
    <property type="entry name" value="SBP_5_dom"/>
</dbReference>
<dbReference type="CDD" id="cd00995">
    <property type="entry name" value="PBP2_NikA_DppA_OppA_like"/>
    <property type="match status" value="1"/>
</dbReference>
<dbReference type="InterPro" id="IPR023765">
    <property type="entry name" value="SBP_5_CS"/>
</dbReference>
<accession>A0A937W673</accession>
<dbReference type="Gene3D" id="3.10.105.10">
    <property type="entry name" value="Dipeptide-binding Protein, Domain 3"/>
    <property type="match status" value="1"/>
</dbReference>
<evidence type="ECO:0000313" key="4">
    <source>
        <dbReference type="EMBL" id="MBM3226913.1"/>
    </source>
</evidence>